<evidence type="ECO:0000313" key="1">
    <source>
        <dbReference type="EMBL" id="CAL2075535.1"/>
    </source>
</evidence>
<organism evidence="1 2">
    <name type="scientific">Tenacibaculum platacis</name>
    <dbReference type="NCBI Taxonomy" id="3137852"/>
    <lineage>
        <taxon>Bacteria</taxon>
        <taxon>Pseudomonadati</taxon>
        <taxon>Bacteroidota</taxon>
        <taxon>Flavobacteriia</taxon>
        <taxon>Flavobacteriales</taxon>
        <taxon>Flavobacteriaceae</taxon>
        <taxon>Tenacibaculum</taxon>
    </lineage>
</organism>
<dbReference type="Proteomes" id="UP001497416">
    <property type="component" value="Unassembled WGS sequence"/>
</dbReference>
<comment type="caution">
    <text evidence="1">The sequence shown here is derived from an EMBL/GenBank/DDBJ whole genome shotgun (WGS) entry which is preliminary data.</text>
</comment>
<name>A0ABM9NQY2_9FLAO</name>
<proteinExistence type="predicted"/>
<sequence length="68" mass="7456">MLKSITTIGTVLDKKTQQEINGGGPGSPFWCNNSANWGPSPRACLRGQERVYDYTLGYCVCKGKLVDM</sequence>
<reference evidence="1 2" key="1">
    <citation type="submission" date="2024-05" db="EMBL/GenBank/DDBJ databases">
        <authorList>
            <person name="Duchaud E."/>
        </authorList>
    </citation>
    <scope>NUCLEOTIDE SEQUENCE [LARGE SCALE GENOMIC DNA]</scope>
    <source>
        <strain evidence="1">Ena-SAMPLE-TAB-13-05-2024-13:56:06:370-140302</strain>
    </source>
</reference>
<evidence type="ECO:0000313" key="2">
    <source>
        <dbReference type="Proteomes" id="UP001497416"/>
    </source>
</evidence>
<keyword evidence="2" id="KW-1185">Reference proteome</keyword>
<gene>
    <name evidence="1" type="ORF">T190607A01A_10208</name>
</gene>
<protein>
    <recommendedName>
        <fullName evidence="3">Natural product</fullName>
    </recommendedName>
</protein>
<accession>A0ABM9NQY2</accession>
<evidence type="ECO:0008006" key="3">
    <source>
        <dbReference type="Google" id="ProtNLM"/>
    </source>
</evidence>
<dbReference type="RefSeq" id="WP_348709706.1">
    <property type="nucleotide sequence ID" value="NZ_CAXIXY010000003.1"/>
</dbReference>
<dbReference type="EMBL" id="CAXIXY010000003">
    <property type="protein sequence ID" value="CAL2075535.1"/>
    <property type="molecule type" value="Genomic_DNA"/>
</dbReference>